<dbReference type="SUPFAM" id="SSF52374">
    <property type="entry name" value="Nucleotidylyl transferase"/>
    <property type="match status" value="1"/>
</dbReference>
<dbReference type="NCBIfam" id="TIGR00125">
    <property type="entry name" value="cyt_tran_rel"/>
    <property type="match status" value="1"/>
</dbReference>
<dbReference type="InParanoid" id="S5M2Y7"/>
<dbReference type="KEGG" id="sdi:SDIMI_v3c07380"/>
<feature type="binding site" evidence="9">
    <location>
        <position position="88"/>
    </location>
    <ligand>
        <name>substrate</name>
    </ligand>
</feature>
<dbReference type="eggNOG" id="COG0669">
    <property type="taxonomic scope" value="Bacteria"/>
</dbReference>
<keyword evidence="4 9" id="KW-0547">Nucleotide-binding</keyword>
<keyword evidence="7 9" id="KW-0173">Coenzyme A biosynthesis</keyword>
<comment type="cofactor">
    <cofactor evidence="9">
        <name>Mg(2+)</name>
        <dbReference type="ChEBI" id="CHEBI:18420"/>
    </cofactor>
</comment>
<evidence type="ECO:0000259" key="10">
    <source>
        <dbReference type="Pfam" id="PF01467"/>
    </source>
</evidence>
<dbReference type="GO" id="GO:0015937">
    <property type="term" value="P:coenzyme A biosynthetic process"/>
    <property type="evidence" value="ECO:0007669"/>
    <property type="project" value="UniProtKB-UniRule"/>
</dbReference>
<organism evidence="11 12">
    <name type="scientific">Spiroplasma diminutum CUAS-1</name>
    <dbReference type="NCBI Taxonomy" id="1276221"/>
    <lineage>
        <taxon>Bacteria</taxon>
        <taxon>Bacillati</taxon>
        <taxon>Mycoplasmatota</taxon>
        <taxon>Mollicutes</taxon>
        <taxon>Entomoplasmatales</taxon>
        <taxon>Spiroplasmataceae</taxon>
        <taxon>Spiroplasma</taxon>
    </lineage>
</organism>
<keyword evidence="6 9" id="KW-0460">Magnesium</keyword>
<evidence type="ECO:0000256" key="8">
    <source>
        <dbReference type="ARBA" id="ARBA00029346"/>
    </source>
</evidence>
<comment type="catalytic activity">
    <reaction evidence="8 9">
        <text>(R)-4'-phosphopantetheine + ATP + H(+) = 3'-dephospho-CoA + diphosphate</text>
        <dbReference type="Rhea" id="RHEA:19801"/>
        <dbReference type="ChEBI" id="CHEBI:15378"/>
        <dbReference type="ChEBI" id="CHEBI:30616"/>
        <dbReference type="ChEBI" id="CHEBI:33019"/>
        <dbReference type="ChEBI" id="CHEBI:57328"/>
        <dbReference type="ChEBI" id="CHEBI:61723"/>
        <dbReference type="EC" id="2.7.7.3"/>
    </reaction>
</comment>
<keyword evidence="2 9" id="KW-0808">Transferase</keyword>
<dbReference type="PATRIC" id="fig|1276221.3.peg.740"/>
<dbReference type="FunCoup" id="S5M2Y7">
    <property type="interactions" value="207"/>
</dbReference>
<feature type="domain" description="Cytidyltransferase-like" evidence="10">
    <location>
        <begin position="5"/>
        <end position="134"/>
    </location>
</feature>
<keyword evidence="1 9" id="KW-0963">Cytoplasm</keyword>
<dbReference type="InterPro" id="IPR004821">
    <property type="entry name" value="Cyt_trans-like"/>
</dbReference>
<comment type="pathway">
    <text evidence="9">Cofactor biosynthesis; coenzyme A biosynthesis; CoA from (R)-pantothenate: step 4/5.</text>
</comment>
<name>S5M2Y7_9MOLU</name>
<feature type="binding site" evidence="9">
    <location>
        <position position="74"/>
    </location>
    <ligand>
        <name>substrate</name>
    </ligand>
</feature>
<dbReference type="STRING" id="1276221.SDIMI_v3c07380"/>
<keyword evidence="12" id="KW-1185">Reference proteome</keyword>
<feature type="binding site" evidence="9">
    <location>
        <position position="99"/>
    </location>
    <ligand>
        <name>ATP</name>
        <dbReference type="ChEBI" id="CHEBI:30616"/>
    </ligand>
</feature>
<feature type="binding site" evidence="9">
    <location>
        <position position="41"/>
    </location>
    <ligand>
        <name>substrate</name>
    </ligand>
</feature>
<dbReference type="GO" id="GO:0005524">
    <property type="term" value="F:ATP binding"/>
    <property type="evidence" value="ECO:0007669"/>
    <property type="project" value="UniProtKB-KW"/>
</dbReference>
<feature type="binding site" evidence="9">
    <location>
        <position position="9"/>
    </location>
    <ligand>
        <name>substrate</name>
    </ligand>
</feature>
<comment type="subunit">
    <text evidence="9">Homohexamer.</text>
</comment>
<dbReference type="Pfam" id="PF01467">
    <property type="entry name" value="CTP_transf_like"/>
    <property type="match status" value="1"/>
</dbReference>
<dbReference type="PANTHER" id="PTHR21342">
    <property type="entry name" value="PHOSPHOPANTETHEINE ADENYLYLTRANSFERASE"/>
    <property type="match status" value="1"/>
</dbReference>
<dbReference type="EC" id="2.7.7.3" evidence="9"/>
<dbReference type="GO" id="GO:0004595">
    <property type="term" value="F:pantetheine-phosphate adenylyltransferase activity"/>
    <property type="evidence" value="ECO:0007669"/>
    <property type="project" value="UniProtKB-UniRule"/>
</dbReference>
<dbReference type="NCBIfam" id="TIGR01510">
    <property type="entry name" value="coaD_prev_kdtB"/>
    <property type="match status" value="1"/>
</dbReference>
<dbReference type="HOGENOM" id="CLU_100149_2_0_14"/>
<feature type="binding site" evidence="9">
    <location>
        <position position="17"/>
    </location>
    <ligand>
        <name>ATP</name>
        <dbReference type="ChEBI" id="CHEBI:30616"/>
    </ligand>
</feature>
<comment type="similarity">
    <text evidence="9">Belongs to the bacterial CoaD family.</text>
</comment>
<evidence type="ECO:0000256" key="6">
    <source>
        <dbReference type="ARBA" id="ARBA00022842"/>
    </source>
</evidence>
<dbReference type="InterPro" id="IPR001980">
    <property type="entry name" value="PPAT"/>
</dbReference>
<dbReference type="PRINTS" id="PR01020">
    <property type="entry name" value="LPSBIOSNTHSS"/>
</dbReference>
<dbReference type="EMBL" id="CP005076">
    <property type="protein sequence ID" value="AGR42442.1"/>
    <property type="molecule type" value="Genomic_DNA"/>
</dbReference>
<dbReference type="AlphaFoldDB" id="S5M2Y7"/>
<proteinExistence type="inferred from homology"/>
<keyword evidence="3 9" id="KW-0548">Nucleotidyltransferase</keyword>
<comment type="subcellular location">
    <subcellularLocation>
        <location evidence="9">Cytoplasm</location>
    </subcellularLocation>
</comment>
<dbReference type="Proteomes" id="UP000014983">
    <property type="component" value="Chromosome"/>
</dbReference>
<evidence type="ECO:0000256" key="9">
    <source>
        <dbReference type="HAMAP-Rule" id="MF_00151"/>
    </source>
</evidence>
<evidence type="ECO:0000256" key="4">
    <source>
        <dbReference type="ARBA" id="ARBA00022741"/>
    </source>
</evidence>
<keyword evidence="5 9" id="KW-0067">ATP-binding</keyword>
<dbReference type="UniPathway" id="UPA00241">
    <property type="reaction ID" value="UER00355"/>
</dbReference>
<evidence type="ECO:0000256" key="3">
    <source>
        <dbReference type="ARBA" id="ARBA00022695"/>
    </source>
</evidence>
<evidence type="ECO:0000256" key="2">
    <source>
        <dbReference type="ARBA" id="ARBA00022679"/>
    </source>
</evidence>
<comment type="function">
    <text evidence="9">Reversibly transfers an adenylyl group from ATP to 4'-phosphopantetheine, yielding dephospho-CoA (dPCoA) and pyrophosphate.</text>
</comment>
<dbReference type="OrthoDB" id="9806661at2"/>
<dbReference type="Gene3D" id="3.40.50.620">
    <property type="entry name" value="HUPs"/>
    <property type="match status" value="1"/>
</dbReference>
<gene>
    <name evidence="9 11" type="primary">coaD</name>
    <name evidence="11" type="ORF">SDIMI_v3c07380</name>
</gene>
<dbReference type="GO" id="GO:0005737">
    <property type="term" value="C:cytoplasm"/>
    <property type="evidence" value="ECO:0007669"/>
    <property type="project" value="UniProtKB-SubCell"/>
</dbReference>
<evidence type="ECO:0000313" key="11">
    <source>
        <dbReference type="EMBL" id="AGR42442.1"/>
    </source>
</evidence>
<dbReference type="PANTHER" id="PTHR21342:SF1">
    <property type="entry name" value="PHOSPHOPANTETHEINE ADENYLYLTRANSFERASE"/>
    <property type="match status" value="1"/>
</dbReference>
<accession>S5M2Y7</accession>
<feature type="binding site" evidence="9">
    <location>
        <begin position="9"/>
        <end position="10"/>
    </location>
    <ligand>
        <name>ATP</name>
        <dbReference type="ChEBI" id="CHEBI:30616"/>
    </ligand>
</feature>
<feature type="binding site" evidence="9">
    <location>
        <begin position="124"/>
        <end position="130"/>
    </location>
    <ligand>
        <name>ATP</name>
        <dbReference type="ChEBI" id="CHEBI:30616"/>
    </ligand>
</feature>
<protein>
    <recommendedName>
        <fullName evidence="9">Phosphopantetheine adenylyltransferase</fullName>
        <ecNumber evidence="9">2.7.7.3</ecNumber>
    </recommendedName>
    <alternativeName>
        <fullName evidence="9">Dephospho-CoA pyrophosphorylase</fullName>
    </alternativeName>
    <alternativeName>
        <fullName evidence="9">Pantetheine-phosphate adenylyltransferase</fullName>
        <shortName evidence="9">PPAT</shortName>
    </alternativeName>
</protein>
<dbReference type="HAMAP" id="MF_00151">
    <property type="entry name" value="PPAT_bact"/>
    <property type="match status" value="1"/>
</dbReference>
<dbReference type="RefSeq" id="WP_020836673.1">
    <property type="nucleotide sequence ID" value="NC_021833.1"/>
</dbReference>
<feature type="binding site" evidence="9">
    <location>
        <begin position="89"/>
        <end position="91"/>
    </location>
    <ligand>
        <name>ATP</name>
        <dbReference type="ChEBI" id="CHEBI:30616"/>
    </ligand>
</feature>
<reference evidence="11 12" key="1">
    <citation type="journal article" date="2013" name="Genome Biol. Evol.">
        <title>Comparison of metabolic capacities and inference of gene content evolution in mosquito-associated Spiroplasma diminutum and S. taiwanense.</title>
        <authorList>
            <person name="Lo W.S."/>
            <person name="Ku C."/>
            <person name="Chen L.L."/>
            <person name="Chang T.H."/>
            <person name="Kuo C.H."/>
        </authorList>
    </citation>
    <scope>NUCLEOTIDE SEQUENCE [LARGE SCALE GENOMIC DNA]</scope>
    <source>
        <strain evidence="11 12">CUAS-1</strain>
    </source>
</reference>
<evidence type="ECO:0000313" key="12">
    <source>
        <dbReference type="Proteomes" id="UP000014983"/>
    </source>
</evidence>
<evidence type="ECO:0000256" key="7">
    <source>
        <dbReference type="ARBA" id="ARBA00022993"/>
    </source>
</evidence>
<evidence type="ECO:0000256" key="5">
    <source>
        <dbReference type="ARBA" id="ARBA00022840"/>
    </source>
</evidence>
<feature type="site" description="Transition state stabilizer" evidence="9">
    <location>
        <position position="17"/>
    </location>
</feature>
<dbReference type="InterPro" id="IPR014729">
    <property type="entry name" value="Rossmann-like_a/b/a_fold"/>
</dbReference>
<evidence type="ECO:0000256" key="1">
    <source>
        <dbReference type="ARBA" id="ARBA00022490"/>
    </source>
</evidence>
<sequence length="143" mass="16584">MKRAIYPGSFDPFHEGHLNILLKASKLFDEVIIVITKNIAKNSNPDLKSRVDKIKLMTKDIKNVKIEINENQLTAEFAKNRDVQYVVRGIRDAQTLEYEIELNDGNKSLFKDLETVLFLSDNENRKISSSLLKEIEKYKNKEN</sequence>